<evidence type="ECO:0000313" key="2">
    <source>
        <dbReference type="Proteomes" id="UP001417504"/>
    </source>
</evidence>
<gene>
    <name evidence="1" type="ORF">Sjap_002617</name>
</gene>
<accession>A0AAP0PSS6</accession>
<name>A0AAP0PSS6_9MAGN</name>
<protein>
    <submittedName>
        <fullName evidence="1">Uncharacterized protein</fullName>
    </submittedName>
</protein>
<reference evidence="1 2" key="1">
    <citation type="submission" date="2024-01" db="EMBL/GenBank/DDBJ databases">
        <title>Genome assemblies of Stephania.</title>
        <authorList>
            <person name="Yang L."/>
        </authorList>
    </citation>
    <scope>NUCLEOTIDE SEQUENCE [LARGE SCALE GENOMIC DNA]</scope>
    <source>
        <strain evidence="1">QJT</strain>
        <tissue evidence="1">Leaf</tissue>
    </source>
</reference>
<comment type="caution">
    <text evidence="1">The sequence shown here is derived from an EMBL/GenBank/DDBJ whole genome shotgun (WGS) entry which is preliminary data.</text>
</comment>
<organism evidence="1 2">
    <name type="scientific">Stephania japonica</name>
    <dbReference type="NCBI Taxonomy" id="461633"/>
    <lineage>
        <taxon>Eukaryota</taxon>
        <taxon>Viridiplantae</taxon>
        <taxon>Streptophyta</taxon>
        <taxon>Embryophyta</taxon>
        <taxon>Tracheophyta</taxon>
        <taxon>Spermatophyta</taxon>
        <taxon>Magnoliopsida</taxon>
        <taxon>Ranunculales</taxon>
        <taxon>Menispermaceae</taxon>
        <taxon>Menispermoideae</taxon>
        <taxon>Cissampelideae</taxon>
        <taxon>Stephania</taxon>
    </lineage>
</organism>
<dbReference type="Proteomes" id="UP001417504">
    <property type="component" value="Unassembled WGS sequence"/>
</dbReference>
<proteinExistence type="predicted"/>
<dbReference type="AlphaFoldDB" id="A0AAP0PSS6"/>
<dbReference type="EMBL" id="JBBNAE010000001">
    <property type="protein sequence ID" value="KAK9155137.1"/>
    <property type="molecule type" value="Genomic_DNA"/>
</dbReference>
<keyword evidence="2" id="KW-1185">Reference proteome</keyword>
<sequence length="143" mass="16416">MKYKANDLPSDTHRYPPILFQCPSLRKIPFSISTPDLDDRRAHRCIFLRWNSSSSLPVYFHGPLTGFFSSELVSYILEKDICGLPSIFLCFKLTPMQLRFALIRGLSSYLLVQRASHGDFVIRAPQIQNSWPSIVGYVLFQDS</sequence>
<evidence type="ECO:0000313" key="1">
    <source>
        <dbReference type="EMBL" id="KAK9155137.1"/>
    </source>
</evidence>